<evidence type="ECO:0000313" key="3">
    <source>
        <dbReference type="Proteomes" id="UP001276854"/>
    </source>
</evidence>
<gene>
    <name evidence="2" type="ORF">RZO55_22080</name>
</gene>
<accession>A0ABU4GRK3</accession>
<sequence>MEPTYPKRALQLVKKQRAEWISEDTIRMKLQNVEENLMTAENTEPKSNDCSANQHSQEIKGIQTIDDDTIMELAKRRLAIKKNLTYQILDFMLILMCLASLVLIWDSETKVLISITFTLFWGIRLMSRIYKFAKPSFQNGIGAYIKKRNDYQLESEFNRLKKEYLNKL</sequence>
<keyword evidence="1" id="KW-0472">Membrane</keyword>
<evidence type="ECO:0000256" key="1">
    <source>
        <dbReference type="SAM" id="Phobius"/>
    </source>
</evidence>
<protein>
    <submittedName>
        <fullName evidence="2">Uncharacterized protein</fullName>
    </submittedName>
</protein>
<keyword evidence="1" id="KW-0812">Transmembrane</keyword>
<keyword evidence="3" id="KW-1185">Reference proteome</keyword>
<proteinExistence type="predicted"/>
<name>A0ABU4GRK3_9CLOT</name>
<keyword evidence="1" id="KW-1133">Transmembrane helix</keyword>
<reference evidence="2 3" key="1">
    <citation type="submission" date="2023-10" db="EMBL/GenBank/DDBJ databases">
        <title>A novel Glycoside Hydrolase 43-Like Enzyme from Clostrdium boliviensis is an Endo-xylanase, and a Candidate for Xylooligosaccharides Production from Different Xylan Substrates.</title>
        <authorList>
            <person name="Alvarez M.T."/>
            <person name="Rocabado-Villegas L.R."/>
            <person name="Salas-Veizaga D.M."/>
            <person name="Linares-Pasten J.A."/>
            <person name="Gudmundsdottir E.E."/>
            <person name="Hreggvidsson G.O."/>
            <person name="Adlercreutz P."/>
            <person name="Nordberg Karlsson E."/>
        </authorList>
    </citation>
    <scope>NUCLEOTIDE SEQUENCE [LARGE SCALE GENOMIC DNA]</scope>
    <source>
        <strain evidence="2 3">E-1</strain>
    </source>
</reference>
<organism evidence="2 3">
    <name type="scientific">Clostridium boliviensis</name>
    <dbReference type="NCBI Taxonomy" id="318465"/>
    <lineage>
        <taxon>Bacteria</taxon>
        <taxon>Bacillati</taxon>
        <taxon>Bacillota</taxon>
        <taxon>Clostridia</taxon>
        <taxon>Eubacteriales</taxon>
        <taxon>Clostridiaceae</taxon>
        <taxon>Clostridium</taxon>
    </lineage>
</organism>
<evidence type="ECO:0000313" key="2">
    <source>
        <dbReference type="EMBL" id="MDW2800264.1"/>
    </source>
</evidence>
<feature type="transmembrane region" description="Helical" evidence="1">
    <location>
        <begin position="84"/>
        <end position="105"/>
    </location>
</feature>
<feature type="transmembrane region" description="Helical" evidence="1">
    <location>
        <begin position="111"/>
        <end position="127"/>
    </location>
</feature>
<dbReference type="RefSeq" id="WP_318066444.1">
    <property type="nucleotide sequence ID" value="NZ_JAWONS010000324.1"/>
</dbReference>
<dbReference type="Proteomes" id="UP001276854">
    <property type="component" value="Unassembled WGS sequence"/>
</dbReference>
<comment type="caution">
    <text evidence="2">The sequence shown here is derived from an EMBL/GenBank/DDBJ whole genome shotgun (WGS) entry which is preliminary data.</text>
</comment>
<dbReference type="EMBL" id="JAWONS010000324">
    <property type="protein sequence ID" value="MDW2800264.1"/>
    <property type="molecule type" value="Genomic_DNA"/>
</dbReference>